<dbReference type="Proteomes" id="UP001281003">
    <property type="component" value="Unassembled WGS sequence"/>
</dbReference>
<proteinExistence type="predicted"/>
<dbReference type="AlphaFoldDB" id="A0AAE0UAM8"/>
<reference evidence="1" key="2">
    <citation type="submission" date="2023-07" db="EMBL/GenBank/DDBJ databases">
        <authorList>
            <consortium name="Lawrence Berkeley National Laboratory"/>
            <person name="Haridas S."/>
            <person name="Hensen N."/>
            <person name="Bonometti L."/>
            <person name="Westerberg I."/>
            <person name="Brannstrom I.O."/>
            <person name="Guillou S."/>
            <person name="Cros-Aarteil S."/>
            <person name="Calhoun S."/>
            <person name="Kuo A."/>
            <person name="Mondo S."/>
            <person name="Pangilinan J."/>
            <person name="Riley R."/>
            <person name="LaButti K."/>
            <person name="Andreopoulos B."/>
            <person name="Lipzen A."/>
            <person name="Chen C."/>
            <person name="Yanf M."/>
            <person name="Daum C."/>
            <person name="Ng V."/>
            <person name="Clum A."/>
            <person name="Steindorff A."/>
            <person name="Ohm R."/>
            <person name="Martin F."/>
            <person name="Silar P."/>
            <person name="Natvig D."/>
            <person name="Lalanne C."/>
            <person name="Gautier V."/>
            <person name="Ament-velasquez S.L."/>
            <person name="Kruys A."/>
            <person name="Hutchinson M.I."/>
            <person name="Powell A.J."/>
            <person name="Barry K."/>
            <person name="Miller A.N."/>
            <person name="Grigoriev I.V."/>
            <person name="Debuchy R."/>
            <person name="Gladieux P."/>
            <person name="Thoren M.H."/>
            <person name="Johannesson H."/>
        </authorList>
    </citation>
    <scope>NUCLEOTIDE SEQUENCE</scope>
    <source>
        <strain evidence="1">FGSC 1904</strain>
    </source>
</reference>
<accession>A0AAE0UAM8</accession>
<reference evidence="1" key="1">
    <citation type="journal article" date="2023" name="Mol. Phylogenet. Evol.">
        <title>Genome-scale phylogeny and comparative genomics of the fungal order Sordariales.</title>
        <authorList>
            <person name="Hensen N."/>
            <person name="Bonometti L."/>
            <person name="Westerberg I."/>
            <person name="Brannstrom I.O."/>
            <person name="Guillou S."/>
            <person name="Cros-Aarteil S."/>
            <person name="Calhoun S."/>
            <person name="Haridas S."/>
            <person name="Kuo A."/>
            <person name="Mondo S."/>
            <person name="Pangilinan J."/>
            <person name="Riley R."/>
            <person name="LaButti K."/>
            <person name="Andreopoulos B."/>
            <person name="Lipzen A."/>
            <person name="Chen C."/>
            <person name="Yan M."/>
            <person name="Daum C."/>
            <person name="Ng V."/>
            <person name="Clum A."/>
            <person name="Steindorff A."/>
            <person name="Ohm R.A."/>
            <person name="Martin F."/>
            <person name="Silar P."/>
            <person name="Natvig D.O."/>
            <person name="Lalanne C."/>
            <person name="Gautier V."/>
            <person name="Ament-Velasquez S.L."/>
            <person name="Kruys A."/>
            <person name="Hutchinson M.I."/>
            <person name="Powell A.J."/>
            <person name="Barry K."/>
            <person name="Miller A.N."/>
            <person name="Grigoriev I.V."/>
            <person name="Debuchy R."/>
            <person name="Gladieux P."/>
            <person name="Hiltunen Thoren M."/>
            <person name="Johannesson H."/>
        </authorList>
    </citation>
    <scope>NUCLEOTIDE SEQUENCE</scope>
    <source>
        <strain evidence="1">FGSC 1904</strain>
    </source>
</reference>
<sequence>MIMNLTRASQSTTTQHFWWADEQDALTRQQQANVWLIFWAVTHLFAHCFKETRKRKLTEGVPPVSGKDKDSFYCQSAEPHMYTSSVWQKLCAIHHAAYHALPMRHFPELRKSSACQSDPFVCSFSVHRCVTVRPWSLLRDHSNVSMGLIGGLILTTALSFKEWNDLGCPVISVPPRRIIFSTKYLICRKDVKRVEITWRARGVGA</sequence>
<keyword evidence="2" id="KW-1185">Reference proteome</keyword>
<protein>
    <submittedName>
        <fullName evidence="1">Uncharacterized protein</fullName>
    </submittedName>
</protein>
<comment type="caution">
    <text evidence="1">The sequence shown here is derived from an EMBL/GenBank/DDBJ whole genome shotgun (WGS) entry which is preliminary data.</text>
</comment>
<evidence type="ECO:0000313" key="1">
    <source>
        <dbReference type="EMBL" id="KAK3397042.1"/>
    </source>
</evidence>
<organism evidence="1 2">
    <name type="scientific">Sordaria brevicollis</name>
    <dbReference type="NCBI Taxonomy" id="83679"/>
    <lineage>
        <taxon>Eukaryota</taxon>
        <taxon>Fungi</taxon>
        <taxon>Dikarya</taxon>
        <taxon>Ascomycota</taxon>
        <taxon>Pezizomycotina</taxon>
        <taxon>Sordariomycetes</taxon>
        <taxon>Sordariomycetidae</taxon>
        <taxon>Sordariales</taxon>
        <taxon>Sordariaceae</taxon>
        <taxon>Sordaria</taxon>
    </lineage>
</organism>
<name>A0AAE0UAM8_SORBR</name>
<gene>
    <name evidence="1" type="ORF">B0T20DRAFT_247921</name>
</gene>
<dbReference type="EMBL" id="JAUTDP010000008">
    <property type="protein sequence ID" value="KAK3397042.1"/>
    <property type="molecule type" value="Genomic_DNA"/>
</dbReference>
<evidence type="ECO:0000313" key="2">
    <source>
        <dbReference type="Proteomes" id="UP001281003"/>
    </source>
</evidence>